<name>A0A2A7MPB9_MYCAG</name>
<organism evidence="2 3">
    <name type="scientific">Mycolicibacterium agri</name>
    <name type="common">Mycobacterium agri</name>
    <dbReference type="NCBI Taxonomy" id="36811"/>
    <lineage>
        <taxon>Bacteria</taxon>
        <taxon>Bacillati</taxon>
        <taxon>Actinomycetota</taxon>
        <taxon>Actinomycetes</taxon>
        <taxon>Mycobacteriales</taxon>
        <taxon>Mycobacteriaceae</taxon>
        <taxon>Mycolicibacterium</taxon>
    </lineage>
</organism>
<dbReference type="EMBL" id="PDCP01000173">
    <property type="protein sequence ID" value="PEG32968.1"/>
    <property type="molecule type" value="Genomic_DNA"/>
</dbReference>
<dbReference type="AlphaFoldDB" id="A0A2A7MPB9"/>
<dbReference type="Proteomes" id="UP000220914">
    <property type="component" value="Unassembled WGS sequence"/>
</dbReference>
<comment type="caution">
    <text evidence="2">The sequence shown here is derived from an EMBL/GenBank/DDBJ whole genome shotgun (WGS) entry which is preliminary data.</text>
</comment>
<reference evidence="1" key="3">
    <citation type="submission" date="2020-02" db="EMBL/GenBank/DDBJ databases">
        <authorList>
            <person name="Matsumoto Y."/>
            <person name="Motooka D."/>
            <person name="Nakamura S."/>
        </authorList>
    </citation>
    <scope>NUCLEOTIDE SEQUENCE</scope>
    <source>
        <strain evidence="1">JCM 6377</strain>
    </source>
</reference>
<evidence type="ECO:0000313" key="3">
    <source>
        <dbReference type="Proteomes" id="UP000220914"/>
    </source>
</evidence>
<dbReference type="EMBL" id="BLKS01000001">
    <property type="protein sequence ID" value="GFG51057.1"/>
    <property type="molecule type" value="Genomic_DNA"/>
</dbReference>
<reference evidence="1 4" key="2">
    <citation type="journal article" date="2019" name="Emerg. Microbes Infect.">
        <title>Comprehensive subspecies identification of 175 nontuberculous mycobacteria species based on 7547 genomic profiles.</title>
        <authorList>
            <person name="Matsumoto Y."/>
            <person name="Kinjo T."/>
            <person name="Motooka D."/>
            <person name="Nabeya D."/>
            <person name="Jung N."/>
            <person name="Uechi K."/>
            <person name="Horii T."/>
            <person name="Iida T."/>
            <person name="Fujita J."/>
            <person name="Nakamura S."/>
        </authorList>
    </citation>
    <scope>NUCLEOTIDE SEQUENCE [LARGE SCALE GENOMIC DNA]</scope>
    <source>
        <strain evidence="1 4">JCM 6377</strain>
    </source>
</reference>
<reference evidence="2 3" key="1">
    <citation type="submission" date="2017-10" db="EMBL/GenBank/DDBJ databases">
        <title>The new phylogeny of genus Mycobacterium.</title>
        <authorList>
            <person name="Tortoli E."/>
            <person name="Trovato A."/>
            <person name="Cirillo D.M."/>
        </authorList>
    </citation>
    <scope>NUCLEOTIDE SEQUENCE [LARGE SCALE GENOMIC DNA]</scope>
    <source>
        <strain evidence="2 3">CCUG37673</strain>
    </source>
</reference>
<proteinExistence type="predicted"/>
<protein>
    <submittedName>
        <fullName evidence="2">Uncharacterized protein</fullName>
    </submittedName>
</protein>
<keyword evidence="3" id="KW-1185">Reference proteome</keyword>
<dbReference type="Proteomes" id="UP000465302">
    <property type="component" value="Unassembled WGS sequence"/>
</dbReference>
<evidence type="ECO:0000313" key="1">
    <source>
        <dbReference type="EMBL" id="GFG51057.1"/>
    </source>
</evidence>
<sequence>MRIAQVHWQDGGSVAVGFVERGECGVVDEQLRAFVGAEFVLQATQDGHPTFFAAEGEASGVGDHVAAEGELGEEEYASPVEIGQGLVFFDRLHQRLGVVPPCSLGELAD</sequence>
<evidence type="ECO:0000313" key="4">
    <source>
        <dbReference type="Proteomes" id="UP000465302"/>
    </source>
</evidence>
<dbReference type="RefSeq" id="WP_097945568.1">
    <property type="nucleotide sequence ID" value="NZ_BLKS01000001.1"/>
</dbReference>
<accession>A0A2A7MPB9</accession>
<gene>
    <name evidence="2" type="ORF">CQY20_33350</name>
    <name evidence="1" type="ORF">MAGR_24980</name>
</gene>
<evidence type="ECO:0000313" key="2">
    <source>
        <dbReference type="EMBL" id="PEG32968.1"/>
    </source>
</evidence>